<protein>
    <submittedName>
        <fullName evidence="2">Tripartite-type tricarboxylate transporter, receptor component TctC</fullName>
    </submittedName>
</protein>
<sequence>MRDFIQRPTRRRLTGWLAAVALGLTGLAGMGTGAGAADYPSRPITMLVGYNAGGQTDLVARAAAQVMSDALGQPINVVNKPGAGGGVAARELTQAKPDGYTIMFHANSVVNNDPFLMKRITFTPEDFEWGGFITVYQAGLITQKDAPYDDLDGFVAWAKENPGFNYATLSPGARMIMQEIAKKEGLDANYMPVKGGGEMINAILGRQAVMAMSGGIHAKYPDDIKTLAVLTTFRQPSWPEVKSIDEFGYALGMDGRAGLMLPKGTDPAIVQALSSALQNAETDATFAKVTGAANIPIMFLDADAAKAEMERTYKEYGEIYRRAGVEPQ</sequence>
<dbReference type="Gene3D" id="3.40.190.10">
    <property type="entry name" value="Periplasmic binding protein-like II"/>
    <property type="match status" value="1"/>
</dbReference>
<keyword evidence="3" id="KW-1185">Reference proteome</keyword>
<comment type="similarity">
    <text evidence="1">Belongs to the UPF0065 (bug) family.</text>
</comment>
<dbReference type="CDD" id="cd07012">
    <property type="entry name" value="PBP2_Bug_TTT"/>
    <property type="match status" value="1"/>
</dbReference>
<dbReference type="Gene3D" id="3.40.190.150">
    <property type="entry name" value="Bordetella uptake gene, domain 1"/>
    <property type="match status" value="1"/>
</dbReference>
<dbReference type="PANTHER" id="PTHR42928:SF5">
    <property type="entry name" value="BLR1237 PROTEIN"/>
    <property type="match status" value="1"/>
</dbReference>
<dbReference type="InterPro" id="IPR005064">
    <property type="entry name" value="BUG"/>
</dbReference>
<dbReference type="Proteomes" id="UP000231644">
    <property type="component" value="Unassembled WGS sequence"/>
</dbReference>
<proteinExistence type="inferred from homology"/>
<dbReference type="STRING" id="517719.SAMN05421762_1308"/>
<dbReference type="RefSeq" id="WP_139199531.1">
    <property type="nucleotide sequence ID" value="NZ_BAABWI010000004.1"/>
</dbReference>
<organism evidence="2 3">
    <name type="scientific">Pseudooceanicola nitratireducens</name>
    <dbReference type="NCBI Taxonomy" id="517719"/>
    <lineage>
        <taxon>Bacteria</taxon>
        <taxon>Pseudomonadati</taxon>
        <taxon>Pseudomonadota</taxon>
        <taxon>Alphaproteobacteria</taxon>
        <taxon>Rhodobacterales</taxon>
        <taxon>Paracoccaceae</taxon>
        <taxon>Pseudooceanicola</taxon>
    </lineage>
</organism>
<evidence type="ECO:0000313" key="3">
    <source>
        <dbReference type="Proteomes" id="UP000231644"/>
    </source>
</evidence>
<dbReference type="InterPro" id="IPR042100">
    <property type="entry name" value="Bug_dom1"/>
</dbReference>
<evidence type="ECO:0000256" key="1">
    <source>
        <dbReference type="ARBA" id="ARBA00006987"/>
    </source>
</evidence>
<evidence type="ECO:0000313" key="2">
    <source>
        <dbReference type="EMBL" id="SFC55025.1"/>
    </source>
</evidence>
<dbReference type="PROSITE" id="PS51318">
    <property type="entry name" value="TAT"/>
    <property type="match status" value="1"/>
</dbReference>
<gene>
    <name evidence="2" type="ORF">SAMN05421762_1308</name>
</gene>
<keyword evidence="2" id="KW-0675">Receptor</keyword>
<dbReference type="AlphaFoldDB" id="A0A1I1K337"/>
<name>A0A1I1K337_9RHOB</name>
<reference evidence="2 3" key="1">
    <citation type="submission" date="2016-10" db="EMBL/GenBank/DDBJ databases">
        <authorList>
            <person name="de Groot N.N."/>
        </authorList>
    </citation>
    <scope>NUCLEOTIDE SEQUENCE [LARGE SCALE GENOMIC DNA]</scope>
    <source>
        <strain evidence="2 3">DSM 29619</strain>
    </source>
</reference>
<dbReference type="OrthoDB" id="8443386at2"/>
<accession>A0A1I1K337</accession>
<dbReference type="Pfam" id="PF03401">
    <property type="entry name" value="TctC"/>
    <property type="match status" value="1"/>
</dbReference>
<dbReference type="EMBL" id="FOLX01000001">
    <property type="protein sequence ID" value="SFC55025.1"/>
    <property type="molecule type" value="Genomic_DNA"/>
</dbReference>
<dbReference type="PIRSF" id="PIRSF017082">
    <property type="entry name" value="YflP"/>
    <property type="match status" value="1"/>
</dbReference>
<dbReference type="PANTHER" id="PTHR42928">
    <property type="entry name" value="TRICARBOXYLATE-BINDING PROTEIN"/>
    <property type="match status" value="1"/>
</dbReference>
<dbReference type="InterPro" id="IPR006311">
    <property type="entry name" value="TAT_signal"/>
</dbReference>